<dbReference type="AlphaFoldDB" id="A0A0D2J331"/>
<protein>
    <submittedName>
        <fullName evidence="1">Uncharacterized protein</fullName>
    </submittedName>
</protein>
<reference evidence="1 2" key="1">
    <citation type="submission" date="2015-01" db="EMBL/GenBank/DDBJ databases">
        <title>The Genome Sequence of Rhinocladiella mackenzie CBS 650.93.</title>
        <authorList>
            <consortium name="The Broad Institute Genomics Platform"/>
            <person name="Cuomo C."/>
            <person name="de Hoog S."/>
            <person name="Gorbushina A."/>
            <person name="Stielow B."/>
            <person name="Teixiera M."/>
            <person name="Abouelleil A."/>
            <person name="Chapman S.B."/>
            <person name="Priest M."/>
            <person name="Young S.K."/>
            <person name="Wortman J."/>
            <person name="Nusbaum C."/>
            <person name="Birren B."/>
        </authorList>
    </citation>
    <scope>NUCLEOTIDE SEQUENCE [LARGE SCALE GENOMIC DNA]</scope>
    <source>
        <strain evidence="1 2">CBS 650.93</strain>
    </source>
</reference>
<sequence length="97" mass="11547">MAAIDRSCLFCKKSPWDNKELELLNWYSANLNGRLDTRICNFHNQKQIDRLPEVRNRIQQETKKRTAPVEEAKQRIYMDHYREMQADQKTAGCCIVM</sequence>
<keyword evidence="2" id="KW-1185">Reference proteome</keyword>
<name>A0A0D2J331_9EURO</name>
<dbReference type="OrthoDB" id="4149364at2759"/>
<dbReference type="Proteomes" id="UP000053617">
    <property type="component" value="Unassembled WGS sequence"/>
</dbReference>
<dbReference type="GeneID" id="25289208"/>
<organism evidence="1 2">
    <name type="scientific">Rhinocladiella mackenziei CBS 650.93</name>
    <dbReference type="NCBI Taxonomy" id="1442369"/>
    <lineage>
        <taxon>Eukaryota</taxon>
        <taxon>Fungi</taxon>
        <taxon>Dikarya</taxon>
        <taxon>Ascomycota</taxon>
        <taxon>Pezizomycotina</taxon>
        <taxon>Eurotiomycetes</taxon>
        <taxon>Chaetothyriomycetidae</taxon>
        <taxon>Chaetothyriales</taxon>
        <taxon>Herpotrichiellaceae</taxon>
        <taxon>Rhinocladiella</taxon>
    </lineage>
</organism>
<gene>
    <name evidence="1" type="ORF">Z518_01137</name>
</gene>
<dbReference type="HOGENOM" id="CLU_2359524_0_0_1"/>
<evidence type="ECO:0000313" key="2">
    <source>
        <dbReference type="Proteomes" id="UP000053617"/>
    </source>
</evidence>
<evidence type="ECO:0000313" key="1">
    <source>
        <dbReference type="EMBL" id="KIX10056.1"/>
    </source>
</evidence>
<dbReference type="VEuPathDB" id="FungiDB:Z518_01137"/>
<proteinExistence type="predicted"/>
<dbReference type="EMBL" id="KN847475">
    <property type="protein sequence ID" value="KIX10056.1"/>
    <property type="molecule type" value="Genomic_DNA"/>
</dbReference>
<accession>A0A0D2J331</accession>
<dbReference type="RefSeq" id="XP_013277192.1">
    <property type="nucleotide sequence ID" value="XM_013421738.1"/>
</dbReference>